<protein>
    <submittedName>
        <fullName evidence="1">Uncharacterized protein</fullName>
    </submittedName>
</protein>
<dbReference type="Proteomes" id="UP000798662">
    <property type="component" value="Chromosome 2"/>
</dbReference>
<evidence type="ECO:0000313" key="2">
    <source>
        <dbReference type="Proteomes" id="UP000798662"/>
    </source>
</evidence>
<organism evidence="1 2">
    <name type="scientific">Pyropia yezoensis</name>
    <name type="common">Susabi-nori</name>
    <name type="synonym">Porphyra yezoensis</name>
    <dbReference type="NCBI Taxonomy" id="2788"/>
    <lineage>
        <taxon>Eukaryota</taxon>
        <taxon>Rhodophyta</taxon>
        <taxon>Bangiophyceae</taxon>
        <taxon>Bangiales</taxon>
        <taxon>Bangiaceae</taxon>
        <taxon>Pyropia</taxon>
    </lineage>
</organism>
<keyword evidence="2" id="KW-1185">Reference proteome</keyword>
<accession>A0ACC3CA66</accession>
<comment type="caution">
    <text evidence="1">The sequence shown here is derived from an EMBL/GenBank/DDBJ whole genome shotgun (WGS) entry which is preliminary data.</text>
</comment>
<reference evidence="1" key="1">
    <citation type="submission" date="2019-11" db="EMBL/GenBank/DDBJ databases">
        <title>Nori genome reveals adaptations in red seaweeds to the harsh intertidal environment.</title>
        <authorList>
            <person name="Wang D."/>
            <person name="Mao Y."/>
        </authorList>
    </citation>
    <scope>NUCLEOTIDE SEQUENCE</scope>
    <source>
        <tissue evidence="1">Gametophyte</tissue>
    </source>
</reference>
<gene>
    <name evidence="1" type="ORF">I4F81_009228</name>
</gene>
<proteinExistence type="predicted"/>
<evidence type="ECO:0000313" key="1">
    <source>
        <dbReference type="EMBL" id="KAK1866712.1"/>
    </source>
</evidence>
<sequence>MQAQLKELGPLAKPSVETCRKVGAALHYVTDMMPFHASGFSGLQLPLVLHSVTEYYVPTVQARYPPTGAWDRQGAGKGVDAAFDNASTANNRLAPTLLKVLTRSGSICSITPEFSITYTGYCFVNDPRVDGQIDIGAALRLGYQTTATWIAELSAPRRSSRVGVG</sequence>
<dbReference type="EMBL" id="CM020619">
    <property type="protein sequence ID" value="KAK1866712.1"/>
    <property type="molecule type" value="Genomic_DNA"/>
</dbReference>
<name>A0ACC3CA66_PYRYE</name>